<accession>A0AAD7MVC0</accession>
<protein>
    <submittedName>
        <fullName evidence="1">Uncharacterized protein</fullName>
    </submittedName>
</protein>
<dbReference type="AlphaFoldDB" id="A0AAD7MVC0"/>
<comment type="caution">
    <text evidence="1">The sequence shown here is derived from an EMBL/GenBank/DDBJ whole genome shotgun (WGS) entry which is preliminary data.</text>
</comment>
<keyword evidence="2" id="KW-1185">Reference proteome</keyword>
<reference evidence="1" key="1">
    <citation type="submission" date="2023-03" db="EMBL/GenBank/DDBJ databases">
        <title>Massive genome expansion in bonnet fungi (Mycena s.s.) driven by repeated elements and novel gene families across ecological guilds.</title>
        <authorList>
            <consortium name="Lawrence Berkeley National Laboratory"/>
            <person name="Harder C.B."/>
            <person name="Miyauchi S."/>
            <person name="Viragh M."/>
            <person name="Kuo A."/>
            <person name="Thoen E."/>
            <person name="Andreopoulos B."/>
            <person name="Lu D."/>
            <person name="Skrede I."/>
            <person name="Drula E."/>
            <person name="Henrissat B."/>
            <person name="Morin E."/>
            <person name="Kohler A."/>
            <person name="Barry K."/>
            <person name="LaButti K."/>
            <person name="Morin E."/>
            <person name="Salamov A."/>
            <person name="Lipzen A."/>
            <person name="Mereny Z."/>
            <person name="Hegedus B."/>
            <person name="Baldrian P."/>
            <person name="Stursova M."/>
            <person name="Weitz H."/>
            <person name="Taylor A."/>
            <person name="Grigoriev I.V."/>
            <person name="Nagy L.G."/>
            <person name="Martin F."/>
            <person name="Kauserud H."/>
        </authorList>
    </citation>
    <scope>NUCLEOTIDE SEQUENCE</scope>
    <source>
        <strain evidence="1">CBHHK182m</strain>
    </source>
</reference>
<dbReference type="Proteomes" id="UP001215598">
    <property type="component" value="Unassembled WGS sequence"/>
</dbReference>
<sequence length="156" mass="17021">MHVLTKSDVLAISKLHGVWIPSKYSAAECKASLKGHKCSECDSIVSIFANVTVIPKVHGKPAEIDTRGFPPARPKKRRNIVKSEARLSHEAAKDASTVYGLLTGRLKQTGRLTDQKFPPKPLNKAGIHRIVSNHCKKLRPITFVESGCAVCGCLVK</sequence>
<dbReference type="EMBL" id="JARKIB010000131">
    <property type="protein sequence ID" value="KAJ7734606.1"/>
    <property type="molecule type" value="Genomic_DNA"/>
</dbReference>
<feature type="non-terminal residue" evidence="1">
    <location>
        <position position="156"/>
    </location>
</feature>
<proteinExistence type="predicted"/>
<evidence type="ECO:0000313" key="1">
    <source>
        <dbReference type="EMBL" id="KAJ7734606.1"/>
    </source>
</evidence>
<gene>
    <name evidence="1" type="ORF">B0H16DRAFT_1327498</name>
</gene>
<name>A0AAD7MVC0_9AGAR</name>
<evidence type="ECO:0000313" key="2">
    <source>
        <dbReference type="Proteomes" id="UP001215598"/>
    </source>
</evidence>
<organism evidence="1 2">
    <name type="scientific">Mycena metata</name>
    <dbReference type="NCBI Taxonomy" id="1033252"/>
    <lineage>
        <taxon>Eukaryota</taxon>
        <taxon>Fungi</taxon>
        <taxon>Dikarya</taxon>
        <taxon>Basidiomycota</taxon>
        <taxon>Agaricomycotina</taxon>
        <taxon>Agaricomycetes</taxon>
        <taxon>Agaricomycetidae</taxon>
        <taxon>Agaricales</taxon>
        <taxon>Marasmiineae</taxon>
        <taxon>Mycenaceae</taxon>
        <taxon>Mycena</taxon>
    </lineage>
</organism>